<sequence length="194" mass="22438">MKYPHLQSYQILSYEYGLLQKLNNVKMHENMESTMSKLKEHYHLTEDDILTEIHILENVFNDVTPIQYRKIGMTVPLDVKDEEVVRNQEQTETHSPRIQVLTRFCPNNGKDIPIMSFLLGCGKVLNKCENPGGLEIAVQLLSAYFIMDLKYPNSFKSFLRFLEKTVNGGLCLQTLKQKPHAAYNKFVLEAKLSK</sequence>
<dbReference type="Proteomes" id="UP001219518">
    <property type="component" value="Unassembled WGS sequence"/>
</dbReference>
<gene>
    <name evidence="1" type="ORF">KUF71_019568</name>
</gene>
<keyword evidence="1" id="KW-0808">Transferase</keyword>
<reference evidence="1" key="1">
    <citation type="submission" date="2021-07" db="EMBL/GenBank/DDBJ databases">
        <authorList>
            <person name="Catto M.A."/>
            <person name="Jacobson A."/>
            <person name="Kennedy G."/>
            <person name="Labadie P."/>
            <person name="Hunt B.G."/>
            <person name="Srinivasan R."/>
        </authorList>
    </citation>
    <scope>NUCLEOTIDE SEQUENCE</scope>
    <source>
        <strain evidence="1">PL_HMW_Pooled</strain>
        <tissue evidence="1">Head</tissue>
    </source>
</reference>
<protein>
    <submittedName>
        <fullName evidence="1">Orotate phosphoribosyltransferase</fullName>
    </submittedName>
</protein>
<dbReference type="EMBL" id="JAHWGI010001403">
    <property type="protein sequence ID" value="KAK3929727.1"/>
    <property type="molecule type" value="Genomic_DNA"/>
</dbReference>
<dbReference type="AlphaFoldDB" id="A0AAE1HXD5"/>
<evidence type="ECO:0000313" key="2">
    <source>
        <dbReference type="Proteomes" id="UP001219518"/>
    </source>
</evidence>
<organism evidence="1 2">
    <name type="scientific">Frankliniella fusca</name>
    <dbReference type="NCBI Taxonomy" id="407009"/>
    <lineage>
        <taxon>Eukaryota</taxon>
        <taxon>Metazoa</taxon>
        <taxon>Ecdysozoa</taxon>
        <taxon>Arthropoda</taxon>
        <taxon>Hexapoda</taxon>
        <taxon>Insecta</taxon>
        <taxon>Pterygota</taxon>
        <taxon>Neoptera</taxon>
        <taxon>Paraneoptera</taxon>
        <taxon>Thysanoptera</taxon>
        <taxon>Terebrantia</taxon>
        <taxon>Thripoidea</taxon>
        <taxon>Thripidae</taxon>
        <taxon>Frankliniella</taxon>
    </lineage>
</organism>
<keyword evidence="2" id="KW-1185">Reference proteome</keyword>
<evidence type="ECO:0000313" key="1">
    <source>
        <dbReference type="EMBL" id="KAK3929727.1"/>
    </source>
</evidence>
<name>A0AAE1HXD5_9NEOP</name>
<keyword evidence="1" id="KW-0328">Glycosyltransferase</keyword>
<dbReference type="GO" id="GO:0016757">
    <property type="term" value="F:glycosyltransferase activity"/>
    <property type="evidence" value="ECO:0007669"/>
    <property type="project" value="UniProtKB-KW"/>
</dbReference>
<comment type="caution">
    <text evidence="1">The sequence shown here is derived from an EMBL/GenBank/DDBJ whole genome shotgun (WGS) entry which is preliminary data.</text>
</comment>
<accession>A0AAE1HXD5</accession>
<proteinExistence type="predicted"/>
<reference evidence="1" key="2">
    <citation type="journal article" date="2023" name="BMC Genomics">
        <title>Pest status, molecular evolution, and epigenetic factors derived from the genome assembly of Frankliniella fusca, a thysanopteran phytovirus vector.</title>
        <authorList>
            <person name="Catto M.A."/>
            <person name="Labadie P.E."/>
            <person name="Jacobson A.L."/>
            <person name="Kennedy G.G."/>
            <person name="Srinivasan R."/>
            <person name="Hunt B.G."/>
        </authorList>
    </citation>
    <scope>NUCLEOTIDE SEQUENCE</scope>
    <source>
        <strain evidence="1">PL_HMW_Pooled</strain>
    </source>
</reference>